<dbReference type="EMBL" id="CAJVPK010001718">
    <property type="protein sequence ID" value="CAG8596422.1"/>
    <property type="molecule type" value="Genomic_DNA"/>
</dbReference>
<dbReference type="Gene3D" id="3.40.960.10">
    <property type="entry name" value="VSR Endonuclease"/>
    <property type="match status" value="1"/>
</dbReference>
<reference evidence="1" key="1">
    <citation type="submission" date="2021-06" db="EMBL/GenBank/DDBJ databases">
        <authorList>
            <person name="Kallberg Y."/>
            <person name="Tangrot J."/>
            <person name="Rosling A."/>
        </authorList>
    </citation>
    <scope>NUCLEOTIDE SEQUENCE</scope>
    <source>
        <strain evidence="1">AZ414A</strain>
    </source>
</reference>
<evidence type="ECO:0000313" key="2">
    <source>
        <dbReference type="Proteomes" id="UP000789706"/>
    </source>
</evidence>
<dbReference type="Proteomes" id="UP000789706">
    <property type="component" value="Unassembled WGS sequence"/>
</dbReference>
<keyword evidence="2" id="KW-1185">Reference proteome</keyword>
<accession>A0A9N9CA44</accession>
<protein>
    <submittedName>
        <fullName evidence="1">1177_t:CDS:1</fullName>
    </submittedName>
</protein>
<comment type="caution">
    <text evidence="1">The sequence shown here is derived from an EMBL/GenBank/DDBJ whole genome shotgun (WGS) entry which is preliminary data.</text>
</comment>
<evidence type="ECO:0000313" key="1">
    <source>
        <dbReference type="EMBL" id="CAG8596422.1"/>
    </source>
</evidence>
<proteinExistence type="predicted"/>
<gene>
    <name evidence="1" type="ORF">DEBURN_LOCUS9309</name>
</gene>
<organism evidence="1 2">
    <name type="scientific">Diversispora eburnea</name>
    <dbReference type="NCBI Taxonomy" id="1213867"/>
    <lineage>
        <taxon>Eukaryota</taxon>
        <taxon>Fungi</taxon>
        <taxon>Fungi incertae sedis</taxon>
        <taxon>Mucoromycota</taxon>
        <taxon>Glomeromycotina</taxon>
        <taxon>Glomeromycetes</taxon>
        <taxon>Diversisporales</taxon>
        <taxon>Diversisporaceae</taxon>
        <taxon>Diversispora</taxon>
    </lineage>
</organism>
<dbReference type="AlphaFoldDB" id="A0A9N9CA44"/>
<name>A0A9N9CA44_9GLOM</name>
<feature type="non-terminal residue" evidence="1">
    <location>
        <position position="1"/>
    </location>
</feature>
<sequence>IVMEILNEGPVVEYRPSFMEGLELDAFFRSNRIALEVQGAQHRLHNTSWYKDVKKLENIVNRDWKKRCICQDNGIFLLEVWYDEEPEIVIPKRIQKIQEFVNKTES</sequence>
<dbReference type="OrthoDB" id="2397667at2759"/>